<dbReference type="InterPro" id="IPR025249">
    <property type="entry name" value="TF_NusA_KH_1st"/>
</dbReference>
<dbReference type="Proteomes" id="UP000569732">
    <property type="component" value="Unassembled WGS sequence"/>
</dbReference>
<evidence type="ECO:0000256" key="1">
    <source>
        <dbReference type="ARBA" id="ARBA00022472"/>
    </source>
</evidence>
<comment type="subunit">
    <text evidence="7">Monomer. Binds directly to the core enzyme of the DNA-dependent RNA polymerase and to nascent RNA.</text>
</comment>
<dbReference type="SUPFAM" id="SSF50249">
    <property type="entry name" value="Nucleic acid-binding proteins"/>
    <property type="match status" value="1"/>
</dbReference>
<keyword evidence="4 7" id="KW-0694">RNA-binding</keyword>
<evidence type="ECO:0000259" key="8">
    <source>
        <dbReference type="PROSITE" id="PS50126"/>
    </source>
</evidence>
<dbReference type="FunFam" id="3.30.300.20:FF:000005">
    <property type="entry name" value="Transcription termination/antitermination protein NusA"/>
    <property type="match status" value="1"/>
</dbReference>
<comment type="caution">
    <text evidence="9">The sequence shown here is derived from an EMBL/GenBank/DDBJ whole genome shotgun (WGS) entry which is preliminary data.</text>
</comment>
<dbReference type="Pfam" id="PF26594">
    <property type="entry name" value="KH_NusA_2nd"/>
    <property type="match status" value="1"/>
</dbReference>
<dbReference type="SMART" id="SM00316">
    <property type="entry name" value="S1"/>
    <property type="match status" value="1"/>
</dbReference>
<dbReference type="SUPFAM" id="SSF47794">
    <property type="entry name" value="Rad51 N-terminal domain-like"/>
    <property type="match status" value="2"/>
</dbReference>
<dbReference type="GO" id="GO:0031564">
    <property type="term" value="P:transcription antitermination"/>
    <property type="evidence" value="ECO:0007669"/>
    <property type="project" value="UniProtKB-UniRule"/>
</dbReference>
<dbReference type="InterPro" id="IPR058582">
    <property type="entry name" value="KH_NusA_2nd"/>
</dbReference>
<dbReference type="SUPFAM" id="SSF69705">
    <property type="entry name" value="Transcription factor NusA, N-terminal domain"/>
    <property type="match status" value="1"/>
</dbReference>
<keyword evidence="2 7" id="KW-0963">Cytoplasm</keyword>
<keyword evidence="3 7" id="KW-0889">Transcription antitermination</keyword>
<sequence>MSKEILLVVDSVSNEKGVPPEVIFEAIEVALATATKKRYDSEMDVRVAINRATGDYDTFRRWSVVEDEDFDSPGTQLTVDEAQEKDTSLHAGDYWEEQIESVEFGRIAAQTAKQVIVQKVREAERAQIVEAYREKLGDLVSGTVKKVTRDNIIVDLGNNAEALLARDQLIPRESFRVGTRVRALLYDIRKENRGPQLMLSRACSEMLIELFKIEVPEIAEEVIEVKGAARDPGSRAKIAVKTNDGRIDPVGACVGMRGARVQAVSGELGNERIDIVLWDDNPAQLVINAMSPAEVASIIVDEDTHAMDIAVAEDNLAQAIGRNGQNVRLASELTGWTLNVMTEEEASKKQAQETGDIVGQFVQQLDVDHEVAELLVEEGFTSLEEVAYVPQEEMLEIDGFDEEIVNELRQRAKDKLLTQAIASEEQLESAQPAQDLLEMDGMDKHLAYELASKGIITMEDLAEQSIDDLLEIEGIDETQAGELIMTARAPWFEDGQQQ</sequence>
<evidence type="ECO:0000256" key="5">
    <source>
        <dbReference type="ARBA" id="ARBA00023015"/>
    </source>
</evidence>
<evidence type="ECO:0000256" key="7">
    <source>
        <dbReference type="HAMAP-Rule" id="MF_00945"/>
    </source>
</evidence>
<dbReference type="PROSITE" id="PS50126">
    <property type="entry name" value="S1"/>
    <property type="match status" value="1"/>
</dbReference>
<dbReference type="GO" id="GO:0003700">
    <property type="term" value="F:DNA-binding transcription factor activity"/>
    <property type="evidence" value="ECO:0007669"/>
    <property type="project" value="InterPro"/>
</dbReference>
<dbReference type="Pfam" id="PF13184">
    <property type="entry name" value="KH_NusA_1st"/>
    <property type="match status" value="1"/>
</dbReference>
<comment type="function">
    <text evidence="7">Participates in both transcription termination and antitermination.</text>
</comment>
<dbReference type="InterPro" id="IPR009019">
    <property type="entry name" value="KH_sf_prok-type"/>
</dbReference>
<dbReference type="InterPro" id="IPR030842">
    <property type="entry name" value="TF_NusA_bacterial"/>
</dbReference>
<dbReference type="InterPro" id="IPR010995">
    <property type="entry name" value="DNA_repair_Rad51/TF_NusA_a-hlx"/>
</dbReference>
<dbReference type="InterPro" id="IPR010214">
    <property type="entry name" value="Tscrpt_termin_fac_NusA_C_rpt"/>
</dbReference>
<dbReference type="CDD" id="cd04455">
    <property type="entry name" value="S1_NusA"/>
    <property type="match status" value="1"/>
</dbReference>
<dbReference type="GO" id="GO:0005829">
    <property type="term" value="C:cytosol"/>
    <property type="evidence" value="ECO:0007669"/>
    <property type="project" value="TreeGrafter"/>
</dbReference>
<dbReference type="SUPFAM" id="SSF54814">
    <property type="entry name" value="Prokaryotic type KH domain (KH-domain type II)"/>
    <property type="match status" value="2"/>
</dbReference>
<evidence type="ECO:0000256" key="2">
    <source>
        <dbReference type="ARBA" id="ARBA00022490"/>
    </source>
</evidence>
<keyword evidence="10" id="KW-1185">Reference proteome</keyword>
<dbReference type="HAMAP" id="MF_00945_B">
    <property type="entry name" value="NusA_B"/>
    <property type="match status" value="1"/>
</dbReference>
<dbReference type="Pfam" id="PF08529">
    <property type="entry name" value="NusA_N"/>
    <property type="match status" value="1"/>
</dbReference>
<organism evidence="9 10">
    <name type="scientific">Spartinivicinus marinus</name>
    <dbReference type="NCBI Taxonomy" id="2994442"/>
    <lineage>
        <taxon>Bacteria</taxon>
        <taxon>Pseudomonadati</taxon>
        <taxon>Pseudomonadota</taxon>
        <taxon>Gammaproteobacteria</taxon>
        <taxon>Oceanospirillales</taxon>
        <taxon>Zooshikellaceae</taxon>
        <taxon>Spartinivicinus</taxon>
    </lineage>
</organism>
<keyword evidence="5 7" id="KW-0805">Transcription regulation</keyword>
<proteinExistence type="inferred from homology"/>
<comment type="similarity">
    <text evidence="7">Belongs to the NusA family.</text>
</comment>
<dbReference type="CDD" id="cd22529">
    <property type="entry name" value="KH-II_NusA_rpt2"/>
    <property type="match status" value="1"/>
</dbReference>
<dbReference type="GO" id="GO:0003723">
    <property type="term" value="F:RNA binding"/>
    <property type="evidence" value="ECO:0007669"/>
    <property type="project" value="UniProtKB-UniRule"/>
</dbReference>
<dbReference type="Gene3D" id="3.30.300.20">
    <property type="match status" value="2"/>
</dbReference>
<dbReference type="InterPro" id="IPR015946">
    <property type="entry name" value="KH_dom-like_a/b"/>
</dbReference>
<evidence type="ECO:0000256" key="4">
    <source>
        <dbReference type="ARBA" id="ARBA00022884"/>
    </source>
</evidence>
<dbReference type="FunFam" id="1.10.150.20:FF:000015">
    <property type="entry name" value="Transcription termination/antitermination protein NusA"/>
    <property type="match status" value="1"/>
</dbReference>
<protein>
    <recommendedName>
        <fullName evidence="7">Transcription termination/antitermination protein NusA</fullName>
    </recommendedName>
</protein>
<dbReference type="Pfam" id="PF00575">
    <property type="entry name" value="S1"/>
    <property type="match status" value="1"/>
</dbReference>
<dbReference type="PROSITE" id="PS50084">
    <property type="entry name" value="KH_TYPE_1"/>
    <property type="match status" value="1"/>
</dbReference>
<keyword evidence="6 7" id="KW-0804">Transcription</keyword>
<evidence type="ECO:0000256" key="6">
    <source>
        <dbReference type="ARBA" id="ARBA00023163"/>
    </source>
</evidence>
<dbReference type="InterPro" id="IPR036555">
    <property type="entry name" value="NusA_N_sf"/>
</dbReference>
<comment type="subcellular location">
    <subcellularLocation>
        <location evidence="7">Cytoplasm</location>
    </subcellularLocation>
</comment>
<dbReference type="Gene3D" id="1.10.150.20">
    <property type="entry name" value="5' to 3' exonuclease, C-terminal subdomain"/>
    <property type="match status" value="2"/>
</dbReference>
<dbReference type="RefSeq" id="WP_180570277.1">
    <property type="nucleotide sequence ID" value="NZ_JACCKB010000038.1"/>
</dbReference>
<name>A0A853I690_9GAMM</name>
<dbReference type="FunFam" id="2.40.50.140:FF:000058">
    <property type="entry name" value="Transcription termination/antitermination protein NusA"/>
    <property type="match status" value="1"/>
</dbReference>
<dbReference type="InterPro" id="IPR013735">
    <property type="entry name" value="TF_NusA_N"/>
</dbReference>
<dbReference type="FunFam" id="1.10.150.20:FF:000018">
    <property type="entry name" value="Transcription termination/antitermination protein NusA"/>
    <property type="match status" value="1"/>
</dbReference>
<dbReference type="Pfam" id="PF14520">
    <property type="entry name" value="HHH_5"/>
    <property type="match status" value="1"/>
</dbReference>
<evidence type="ECO:0000313" key="10">
    <source>
        <dbReference type="Proteomes" id="UP000569732"/>
    </source>
</evidence>
<dbReference type="FunFam" id="3.30.300.20:FF:000002">
    <property type="entry name" value="Transcription termination/antitermination protein NusA"/>
    <property type="match status" value="1"/>
</dbReference>
<dbReference type="PANTHER" id="PTHR22648:SF0">
    <property type="entry name" value="TRANSCRIPTION TERMINATION_ANTITERMINATION PROTEIN NUSA"/>
    <property type="match status" value="1"/>
</dbReference>
<reference evidence="9 10" key="1">
    <citation type="submission" date="2020-07" db="EMBL/GenBank/DDBJ databases">
        <title>Endozoicomonas sp. nov., isolated from sediment.</title>
        <authorList>
            <person name="Gu T."/>
        </authorList>
    </citation>
    <scope>NUCLEOTIDE SEQUENCE [LARGE SCALE GENOMIC DNA]</scope>
    <source>
        <strain evidence="9 10">SM1973</strain>
    </source>
</reference>
<dbReference type="InterPro" id="IPR003029">
    <property type="entry name" value="S1_domain"/>
</dbReference>
<dbReference type="Gene3D" id="2.40.50.140">
    <property type="entry name" value="Nucleic acid-binding proteins"/>
    <property type="match status" value="1"/>
</dbReference>
<dbReference type="AlphaFoldDB" id="A0A853I690"/>
<dbReference type="EMBL" id="JACCKB010000038">
    <property type="protein sequence ID" value="NYZ68259.1"/>
    <property type="molecule type" value="Genomic_DNA"/>
</dbReference>
<dbReference type="GO" id="GO:0006353">
    <property type="term" value="P:DNA-templated transcription termination"/>
    <property type="evidence" value="ECO:0007669"/>
    <property type="project" value="UniProtKB-UniRule"/>
</dbReference>
<evidence type="ECO:0000256" key="3">
    <source>
        <dbReference type="ARBA" id="ARBA00022814"/>
    </source>
</evidence>
<dbReference type="NCBIfam" id="TIGR01953">
    <property type="entry name" value="NusA"/>
    <property type="match status" value="1"/>
</dbReference>
<dbReference type="InterPro" id="IPR010213">
    <property type="entry name" value="TF_NusA"/>
</dbReference>
<accession>A0A853I690</accession>
<dbReference type="CDD" id="cd02134">
    <property type="entry name" value="KH-II_NusA_rpt1"/>
    <property type="match status" value="1"/>
</dbReference>
<dbReference type="GO" id="GO:0000166">
    <property type="term" value="F:nucleotide binding"/>
    <property type="evidence" value="ECO:0007669"/>
    <property type="project" value="InterPro"/>
</dbReference>
<gene>
    <name evidence="7 9" type="primary">nusA</name>
    <name evidence="9" type="ORF">H0A36_19780</name>
</gene>
<dbReference type="FunFam" id="3.30.1480.10:FF:000001">
    <property type="entry name" value="Transcription termination/antitermination protein NusA"/>
    <property type="match status" value="1"/>
</dbReference>
<dbReference type="PANTHER" id="PTHR22648">
    <property type="entry name" value="TRANSCRIPTION TERMINATION FACTOR NUSA"/>
    <property type="match status" value="1"/>
</dbReference>
<dbReference type="InterPro" id="IPR012340">
    <property type="entry name" value="NA-bd_OB-fold"/>
</dbReference>
<dbReference type="NCBIfam" id="TIGR01954">
    <property type="entry name" value="nusA_Cterm_rpt"/>
    <property type="match status" value="2"/>
</dbReference>
<dbReference type="Gene3D" id="3.30.1480.10">
    <property type="entry name" value="NusA, N-terminal domain"/>
    <property type="match status" value="1"/>
</dbReference>
<keyword evidence="1 7" id="KW-0806">Transcription termination</keyword>
<evidence type="ECO:0000313" key="9">
    <source>
        <dbReference type="EMBL" id="NYZ68259.1"/>
    </source>
</evidence>
<feature type="domain" description="S1 motif" evidence="8">
    <location>
        <begin position="137"/>
        <end position="202"/>
    </location>
</feature>